<comment type="caution">
    <text evidence="1">The sequence shown here is derived from an EMBL/GenBank/DDBJ whole genome shotgun (WGS) entry which is preliminary data.</text>
</comment>
<proteinExistence type="predicted"/>
<organism evidence="1 2">
    <name type="scientific">Actinoplanes palleronii</name>
    <dbReference type="NCBI Taxonomy" id="113570"/>
    <lineage>
        <taxon>Bacteria</taxon>
        <taxon>Bacillati</taxon>
        <taxon>Actinomycetota</taxon>
        <taxon>Actinomycetes</taxon>
        <taxon>Micromonosporales</taxon>
        <taxon>Micromonosporaceae</taxon>
        <taxon>Actinoplanes</taxon>
    </lineage>
</organism>
<name>A0ABQ4BJ80_9ACTN</name>
<evidence type="ECO:0000313" key="1">
    <source>
        <dbReference type="EMBL" id="GIE70727.1"/>
    </source>
</evidence>
<reference evidence="1 2" key="1">
    <citation type="submission" date="2021-01" db="EMBL/GenBank/DDBJ databases">
        <title>Whole genome shotgun sequence of Actinoplanes palleronii NBRC 14916.</title>
        <authorList>
            <person name="Komaki H."/>
            <person name="Tamura T."/>
        </authorList>
    </citation>
    <scope>NUCLEOTIDE SEQUENCE [LARGE SCALE GENOMIC DNA]</scope>
    <source>
        <strain evidence="1 2">NBRC 14916</strain>
    </source>
</reference>
<gene>
    <name evidence="1" type="ORF">Apa02nite_068350</name>
</gene>
<keyword evidence="2" id="KW-1185">Reference proteome</keyword>
<protein>
    <submittedName>
        <fullName evidence="1">Uncharacterized protein</fullName>
    </submittedName>
</protein>
<sequence>MCPKCGGLLEDCTSHEEGGPEFMVQRKRCRARDDLIAEQDALKIDRPDAVLWSVRKKE</sequence>
<dbReference type="EMBL" id="BOMS01000110">
    <property type="protein sequence ID" value="GIE70727.1"/>
    <property type="molecule type" value="Genomic_DNA"/>
</dbReference>
<dbReference type="Proteomes" id="UP000624709">
    <property type="component" value="Unassembled WGS sequence"/>
</dbReference>
<dbReference type="RefSeq" id="WP_203828727.1">
    <property type="nucleotide sequence ID" value="NZ_BAAATY010000018.1"/>
</dbReference>
<accession>A0ABQ4BJ80</accession>
<evidence type="ECO:0000313" key="2">
    <source>
        <dbReference type="Proteomes" id="UP000624709"/>
    </source>
</evidence>